<gene>
    <name evidence="5" type="ORF">SGUI_0050</name>
</gene>
<dbReference type="Pfam" id="PF01565">
    <property type="entry name" value="FAD_binding_4"/>
    <property type="match status" value="1"/>
</dbReference>
<dbReference type="EC" id="1.1.99.14" evidence="5"/>
<dbReference type="SUPFAM" id="SSF55103">
    <property type="entry name" value="FAD-linked oxidases, C-terminal domain"/>
    <property type="match status" value="1"/>
</dbReference>
<keyword evidence="1" id="KW-0285">Flavoprotein</keyword>
<dbReference type="InterPro" id="IPR016169">
    <property type="entry name" value="FAD-bd_PCMH_sub2"/>
</dbReference>
<keyword evidence="5" id="KW-0560">Oxidoreductase</keyword>
<dbReference type="InterPro" id="IPR006094">
    <property type="entry name" value="Oxid_FAD_bind_N"/>
</dbReference>
<feature type="region of interest" description="Disordered" evidence="3">
    <location>
        <begin position="289"/>
        <end position="316"/>
    </location>
</feature>
<name>A0A1B1N7N1_9MICO</name>
<dbReference type="InterPro" id="IPR016164">
    <property type="entry name" value="FAD-linked_Oxase-like_C"/>
</dbReference>
<evidence type="ECO:0000256" key="2">
    <source>
        <dbReference type="ARBA" id="ARBA00022827"/>
    </source>
</evidence>
<dbReference type="STRING" id="1758689.SGUI_0050"/>
<dbReference type="OrthoDB" id="9811557at2"/>
<organism evidence="5 6">
    <name type="scientific">Serinicoccus hydrothermalis</name>
    <dbReference type="NCBI Taxonomy" id="1758689"/>
    <lineage>
        <taxon>Bacteria</taxon>
        <taxon>Bacillati</taxon>
        <taxon>Actinomycetota</taxon>
        <taxon>Actinomycetes</taxon>
        <taxon>Micrococcales</taxon>
        <taxon>Ornithinimicrobiaceae</taxon>
        <taxon>Serinicoccus</taxon>
    </lineage>
</organism>
<dbReference type="PROSITE" id="PS51387">
    <property type="entry name" value="FAD_PCMH"/>
    <property type="match status" value="1"/>
</dbReference>
<keyword evidence="2" id="KW-0274">FAD</keyword>
<dbReference type="SUPFAM" id="SSF56176">
    <property type="entry name" value="FAD-binding/transporter-associated domain-like"/>
    <property type="match status" value="1"/>
</dbReference>
<dbReference type="PANTHER" id="PTHR11748">
    <property type="entry name" value="D-LACTATE DEHYDROGENASE"/>
    <property type="match status" value="1"/>
</dbReference>
<dbReference type="Proteomes" id="UP000092482">
    <property type="component" value="Chromosome"/>
</dbReference>
<dbReference type="InterPro" id="IPR036318">
    <property type="entry name" value="FAD-bd_PCMH-like_sf"/>
</dbReference>
<sequence length="434" mass="44054">MAVVDLLSGACAVRPAEDADAVDGVPAQAVARPADAQETSALLRACHDAGLAVVVRGHGSKITWGRAPERVDVVLETGGMAGLVEHSRGDLVATAGAGMPLDRLGELLAEARHQLVVDDLAAGRGADGAGSTLGGAVATGMCGPRRLWAGPVRDLVIGVRLVLADGTVARSGGKVVKNVAGYDLAKLLTGSYGTLAVITEVTVRLHPEPQEEVSVRARVSPDRLEATLALLVRSQLAPHTLEVSAAPGSDPLVTVGLGGSPGGTRQRADAVATSLASPDLAGGSVAVVDPGTPEDELPSGLADVDQQDSPAGTSTTRPVLVRTTGRLSGIPELVRVATDQGFGVTGSAGVGVLHARLPEETPPEQAHHALEQLRATSLRLGGSTVVLDAPPAVKSGLDAEATWGPVPGLDLMRRVKAEFDPGRLLAPGRFVGGL</sequence>
<evidence type="ECO:0000313" key="6">
    <source>
        <dbReference type="Proteomes" id="UP000092482"/>
    </source>
</evidence>
<reference evidence="5 6" key="1">
    <citation type="submission" date="2016-03" db="EMBL/GenBank/DDBJ databases">
        <title>Shallow-sea hydrothermal system.</title>
        <authorList>
            <person name="Tang K."/>
        </authorList>
    </citation>
    <scope>NUCLEOTIDE SEQUENCE [LARGE SCALE GENOMIC DNA]</scope>
    <source>
        <strain evidence="5 6">JLT9</strain>
    </source>
</reference>
<evidence type="ECO:0000256" key="1">
    <source>
        <dbReference type="ARBA" id="ARBA00022630"/>
    </source>
</evidence>
<accession>A0A1B1N7N1</accession>
<dbReference type="InterPro" id="IPR016166">
    <property type="entry name" value="FAD-bd_PCMH"/>
</dbReference>
<dbReference type="PANTHER" id="PTHR11748:SF103">
    <property type="entry name" value="GLYCOLATE OXIDASE SUBUNIT GLCE"/>
    <property type="match status" value="1"/>
</dbReference>
<dbReference type="AlphaFoldDB" id="A0A1B1N7N1"/>
<dbReference type="RefSeq" id="WP_066634762.1">
    <property type="nucleotide sequence ID" value="NZ_CP014989.1"/>
</dbReference>
<evidence type="ECO:0000313" key="5">
    <source>
        <dbReference type="EMBL" id="ANS77446.1"/>
    </source>
</evidence>
<dbReference type="GO" id="GO:0071949">
    <property type="term" value="F:FAD binding"/>
    <property type="evidence" value="ECO:0007669"/>
    <property type="project" value="InterPro"/>
</dbReference>
<dbReference type="PATRIC" id="fig|1758689.4.peg.51"/>
<dbReference type="GO" id="GO:0019154">
    <property type="term" value="F:glycolate dehydrogenase activity"/>
    <property type="evidence" value="ECO:0007669"/>
    <property type="project" value="UniProtKB-EC"/>
</dbReference>
<feature type="domain" description="FAD-binding PCMH-type" evidence="4">
    <location>
        <begin position="22"/>
        <end position="208"/>
    </location>
</feature>
<dbReference type="Gene3D" id="3.30.465.10">
    <property type="match status" value="1"/>
</dbReference>
<protein>
    <submittedName>
        <fullName evidence="5">Glycolate dehydrogenase, FAD-binding subunit GlcE</fullName>
        <ecNumber evidence="5">1.1.99.14</ecNumber>
    </submittedName>
</protein>
<feature type="compositionally biased region" description="Polar residues" evidence="3">
    <location>
        <begin position="307"/>
        <end position="316"/>
    </location>
</feature>
<evidence type="ECO:0000256" key="3">
    <source>
        <dbReference type="SAM" id="MobiDB-lite"/>
    </source>
</evidence>
<keyword evidence="6" id="KW-1185">Reference proteome</keyword>
<dbReference type="KEGG" id="serj:SGUI_0050"/>
<proteinExistence type="predicted"/>
<dbReference type="EMBL" id="CP014989">
    <property type="protein sequence ID" value="ANS77446.1"/>
    <property type="molecule type" value="Genomic_DNA"/>
</dbReference>
<evidence type="ECO:0000259" key="4">
    <source>
        <dbReference type="PROSITE" id="PS51387"/>
    </source>
</evidence>